<dbReference type="PANTHER" id="PTHR37321">
    <property type="entry name" value="EXPORTED PROTEIN-RELATED"/>
    <property type="match status" value="1"/>
</dbReference>
<dbReference type="STRING" id="1941349.STSP1_00807"/>
<reference evidence="3" key="1">
    <citation type="submission" date="2017-04" db="EMBL/GenBank/DDBJ databases">
        <title>Comparative genomics and description of representatives of a novel lineage of planctomycetes thriving in anoxic sediments.</title>
        <authorList>
            <person name="Spring S."/>
            <person name="Bunk B."/>
            <person name="Sproer C."/>
        </authorList>
    </citation>
    <scope>NUCLEOTIDE SEQUENCE [LARGE SCALE GENOMIC DNA]</scope>
    <source>
        <strain evidence="3">ST-PulAB-D4</strain>
    </source>
</reference>
<name>A0A1W6LKY6_9BACT</name>
<sequence length="568" mass="65830">MKQKIDRIRFPHNKLLLPILIVLSVWNYVSAEAASSEKNSYVLDIKGYTKQKIVAAETVQGIINRKQAKLFLNTGNDNRWVSYSKHLSKSLRWETVNHAWINHFKKSGFCFTQLNGFEDLIKSASDRLKGVVIYDIEANAGIPLAVTIAGLKDAAAVTRELYNSSDALKKLPIAFDLSRLPDDKYKRYDWAIENILPQCSENAAFSYRKGAGVYSLDIAAAERMFVYNLLHLSEDVLPNDKEKEQCLKEYGTLNHKDRKYVDIILAHLQPLSPVWGWGKPSEATFRNVLTQNDCFVMCAEVPNISFLKKLPPAKKPFKQNHIRPEQVKLEDKYYIAFMVSEGDTIKSMGSMMNVHGGNWLSPWRDKIKINWGISPWLCENYPGLMDYYYSTKTEHDYFFDAPSGYAYLSPHHLRKSLLLDFAEKTRESNKTADTRIADIWYFYPLKPEKFRYKWLSLMDLEGLTQWDDKQYVSFVENCPPIVHSNHYYDYRDMDAEKYAEMLQEEMKQTAPPWFTVVYGGNPRYFYQVSKSLPEDRYKIVSLDEFFIATAKAEANIKDKTVERTTDAN</sequence>
<feature type="domain" description="GxGYxYP putative glycoside hydrolase C-terminal" evidence="1">
    <location>
        <begin position="331"/>
        <end position="546"/>
    </location>
</feature>
<evidence type="ECO:0000313" key="3">
    <source>
        <dbReference type="Proteomes" id="UP000193334"/>
    </source>
</evidence>
<organism evidence="2 3">
    <name type="scientific">Sedimentisphaera salicampi</name>
    <dbReference type="NCBI Taxonomy" id="1941349"/>
    <lineage>
        <taxon>Bacteria</taxon>
        <taxon>Pseudomonadati</taxon>
        <taxon>Planctomycetota</taxon>
        <taxon>Phycisphaerae</taxon>
        <taxon>Sedimentisphaerales</taxon>
        <taxon>Sedimentisphaeraceae</taxon>
        <taxon>Sedimentisphaera</taxon>
    </lineage>
</organism>
<dbReference type="PANTHER" id="PTHR37321:SF1">
    <property type="entry name" value="EXPORTED PROTEIN"/>
    <property type="match status" value="1"/>
</dbReference>
<accession>A0A1W6LKY6</accession>
<dbReference type="KEGG" id="pbp:STSP1_00807"/>
<dbReference type="AlphaFoldDB" id="A0A1W6LKY6"/>
<evidence type="ECO:0000259" key="1">
    <source>
        <dbReference type="Pfam" id="PF14323"/>
    </source>
</evidence>
<protein>
    <recommendedName>
        <fullName evidence="1">GxGYxYP putative glycoside hydrolase C-terminal domain-containing protein</fullName>
    </recommendedName>
</protein>
<gene>
    <name evidence="2" type="ORF">STSP1_00807</name>
</gene>
<dbReference type="Gene3D" id="3.20.20.490">
    <property type="entry name" value="GxGYxYP glycoside hydrolase, C-terminal domain"/>
    <property type="match status" value="1"/>
</dbReference>
<dbReference type="Pfam" id="PF14323">
    <property type="entry name" value="GxGYxYP_C"/>
    <property type="match status" value="1"/>
</dbReference>
<keyword evidence="3" id="KW-1185">Reference proteome</keyword>
<dbReference type="RefSeq" id="WP_085755120.1">
    <property type="nucleotide sequence ID" value="NZ_CP021023.1"/>
</dbReference>
<dbReference type="EMBL" id="CP021023">
    <property type="protein sequence ID" value="ARN56425.1"/>
    <property type="molecule type" value="Genomic_DNA"/>
</dbReference>
<proteinExistence type="predicted"/>
<dbReference type="InterPro" id="IPR038410">
    <property type="entry name" value="GxGYxYP_C_sf"/>
</dbReference>
<evidence type="ECO:0000313" key="2">
    <source>
        <dbReference type="EMBL" id="ARN56425.1"/>
    </source>
</evidence>
<dbReference type="InterPro" id="IPR025832">
    <property type="entry name" value="GxGYxYP_C"/>
</dbReference>
<dbReference type="Proteomes" id="UP000193334">
    <property type="component" value="Chromosome"/>
</dbReference>